<dbReference type="AlphaFoldDB" id="A0A4R2JK29"/>
<dbReference type="Gene3D" id="1.20.1260.10">
    <property type="match status" value="1"/>
</dbReference>
<gene>
    <name evidence="4" type="ORF">EV192_106865</name>
</gene>
<sequence>MTVHDDQDLSASILDEEDGGPRPSRQRVIIFSAAALAILLVGAAIGMLITLASTGGDNVPDANSVDVGFAQDMSTHHLQAVSMASWVRDHTEDQEVKTLAFDIESTQKTQVGTFAGFLDLWNQPESRPPDRQAMSWMATPSAGGMHDMGGMNMQGMQPGQLMPGMATQEELAKLRKQTGKDLDVYFLQLMIRHHTGGLSMAKYGQDHAASAPVRNLAHTIVVGQTAEVTYMTSMLTKRGGQPLPNS</sequence>
<dbReference type="EMBL" id="SLWS01000006">
    <property type="protein sequence ID" value="TCO57388.1"/>
    <property type="molecule type" value="Genomic_DNA"/>
</dbReference>
<dbReference type="PANTHER" id="PTHR36933">
    <property type="entry name" value="SLL0788 PROTEIN"/>
    <property type="match status" value="1"/>
</dbReference>
<comment type="caution">
    <text evidence="4">The sequence shown here is derived from an EMBL/GenBank/DDBJ whole genome shotgun (WGS) entry which is preliminary data.</text>
</comment>
<keyword evidence="2" id="KW-1133">Transmembrane helix</keyword>
<accession>A0A4R2JK29</accession>
<protein>
    <submittedName>
        <fullName evidence="4">Uncharacterized protein (DUF305 family)</fullName>
    </submittedName>
</protein>
<evidence type="ECO:0000259" key="3">
    <source>
        <dbReference type="Pfam" id="PF03713"/>
    </source>
</evidence>
<reference evidence="4 5" key="1">
    <citation type="submission" date="2019-03" db="EMBL/GenBank/DDBJ databases">
        <title>Genomic Encyclopedia of Type Strains, Phase IV (KMG-IV): sequencing the most valuable type-strain genomes for metagenomic binning, comparative biology and taxonomic classification.</title>
        <authorList>
            <person name="Goeker M."/>
        </authorList>
    </citation>
    <scope>NUCLEOTIDE SEQUENCE [LARGE SCALE GENOMIC DNA]</scope>
    <source>
        <strain evidence="4 5">DSM 45934</strain>
    </source>
</reference>
<keyword evidence="5" id="KW-1185">Reference proteome</keyword>
<organism evidence="4 5">
    <name type="scientific">Actinocrispum wychmicini</name>
    <dbReference type="NCBI Taxonomy" id="1213861"/>
    <lineage>
        <taxon>Bacteria</taxon>
        <taxon>Bacillati</taxon>
        <taxon>Actinomycetota</taxon>
        <taxon>Actinomycetes</taxon>
        <taxon>Pseudonocardiales</taxon>
        <taxon>Pseudonocardiaceae</taxon>
        <taxon>Actinocrispum</taxon>
    </lineage>
</organism>
<evidence type="ECO:0000313" key="5">
    <source>
        <dbReference type="Proteomes" id="UP000295680"/>
    </source>
</evidence>
<dbReference type="RefSeq" id="WP_132121371.1">
    <property type="nucleotide sequence ID" value="NZ_SLWS01000006.1"/>
</dbReference>
<dbReference type="PANTHER" id="PTHR36933:SF1">
    <property type="entry name" value="SLL0788 PROTEIN"/>
    <property type="match status" value="1"/>
</dbReference>
<evidence type="ECO:0000313" key="4">
    <source>
        <dbReference type="EMBL" id="TCO57388.1"/>
    </source>
</evidence>
<name>A0A4R2JK29_9PSEU</name>
<evidence type="ECO:0000256" key="1">
    <source>
        <dbReference type="SAM" id="MobiDB-lite"/>
    </source>
</evidence>
<dbReference type="Pfam" id="PF03713">
    <property type="entry name" value="DUF305"/>
    <property type="match status" value="1"/>
</dbReference>
<keyword evidence="2" id="KW-0472">Membrane</keyword>
<evidence type="ECO:0000256" key="2">
    <source>
        <dbReference type="SAM" id="Phobius"/>
    </source>
</evidence>
<feature type="region of interest" description="Disordered" evidence="1">
    <location>
        <begin position="1"/>
        <end position="23"/>
    </location>
</feature>
<dbReference type="InterPro" id="IPR012347">
    <property type="entry name" value="Ferritin-like"/>
</dbReference>
<dbReference type="OrthoDB" id="26872at2"/>
<proteinExistence type="predicted"/>
<feature type="domain" description="DUF305" evidence="3">
    <location>
        <begin position="66"/>
        <end position="235"/>
    </location>
</feature>
<dbReference type="InterPro" id="IPR005183">
    <property type="entry name" value="DUF305_CopM-like"/>
</dbReference>
<keyword evidence="2" id="KW-0812">Transmembrane</keyword>
<dbReference type="Proteomes" id="UP000295680">
    <property type="component" value="Unassembled WGS sequence"/>
</dbReference>
<feature type="transmembrane region" description="Helical" evidence="2">
    <location>
        <begin position="28"/>
        <end position="52"/>
    </location>
</feature>